<keyword evidence="5" id="KW-1185">Reference proteome</keyword>
<evidence type="ECO:0000313" key="1">
    <source>
        <dbReference type="EMBL" id="GBM10377.1"/>
    </source>
</evidence>
<gene>
    <name evidence="3" type="ORF">AVEN_169473_1</name>
    <name evidence="4" type="ORF">AVEN_177109_1</name>
    <name evidence="1" type="ORF">AVEN_252692_1</name>
    <name evidence="2" type="ORF">AVEN_274481_1</name>
</gene>
<evidence type="ECO:0000313" key="5">
    <source>
        <dbReference type="Proteomes" id="UP000499080"/>
    </source>
</evidence>
<dbReference type="EMBL" id="BGPR01088223">
    <property type="protein sequence ID" value="GBM10407.1"/>
    <property type="molecule type" value="Genomic_DNA"/>
</dbReference>
<reference evidence="1 5" key="1">
    <citation type="journal article" date="2019" name="Sci. Rep.">
        <title>Orb-weaving spider Araneus ventricosus genome elucidates the spidroin gene catalogue.</title>
        <authorList>
            <person name="Kono N."/>
            <person name="Nakamura H."/>
            <person name="Ohtoshi R."/>
            <person name="Moran D.A.P."/>
            <person name="Shinohara A."/>
            <person name="Yoshida Y."/>
            <person name="Fujiwara M."/>
            <person name="Mori M."/>
            <person name="Tomita M."/>
            <person name="Arakawa K."/>
        </authorList>
    </citation>
    <scope>NUCLEOTIDE SEQUENCE [LARGE SCALE GENOMIC DNA]</scope>
</reference>
<comment type="caution">
    <text evidence="1">The sequence shown here is derived from an EMBL/GenBank/DDBJ whole genome shotgun (WGS) entry which is preliminary data.</text>
</comment>
<accession>A0A4Y2D2Q1</accession>
<proteinExistence type="predicted"/>
<evidence type="ECO:0000313" key="3">
    <source>
        <dbReference type="EMBL" id="GBM10402.1"/>
    </source>
</evidence>
<dbReference type="EMBL" id="BGPR01088218">
    <property type="protein sequence ID" value="GBM10377.1"/>
    <property type="molecule type" value="Genomic_DNA"/>
</dbReference>
<organism evidence="1 5">
    <name type="scientific">Araneus ventricosus</name>
    <name type="common">Orbweaver spider</name>
    <name type="synonym">Epeira ventricosa</name>
    <dbReference type="NCBI Taxonomy" id="182803"/>
    <lineage>
        <taxon>Eukaryota</taxon>
        <taxon>Metazoa</taxon>
        <taxon>Ecdysozoa</taxon>
        <taxon>Arthropoda</taxon>
        <taxon>Chelicerata</taxon>
        <taxon>Arachnida</taxon>
        <taxon>Araneae</taxon>
        <taxon>Araneomorphae</taxon>
        <taxon>Entelegynae</taxon>
        <taxon>Araneoidea</taxon>
        <taxon>Araneidae</taxon>
        <taxon>Araneus</taxon>
    </lineage>
</organism>
<dbReference type="AlphaFoldDB" id="A0A4Y2D2Q1"/>
<evidence type="ECO:0000313" key="4">
    <source>
        <dbReference type="EMBL" id="GBM10407.1"/>
    </source>
</evidence>
<dbReference type="Proteomes" id="UP000499080">
    <property type="component" value="Unassembled WGS sequence"/>
</dbReference>
<name>A0A4Y2D2Q1_ARAVE</name>
<dbReference type="EMBL" id="BGPR01088222">
    <property type="protein sequence ID" value="GBM10402.1"/>
    <property type="molecule type" value="Genomic_DNA"/>
</dbReference>
<dbReference type="EMBL" id="BGPR01088220">
    <property type="protein sequence ID" value="GBM10392.1"/>
    <property type="molecule type" value="Genomic_DNA"/>
</dbReference>
<protein>
    <submittedName>
        <fullName evidence="1">Uncharacterized protein</fullName>
    </submittedName>
</protein>
<sequence>MRRLLLLPTINNTITLLHTPRYHFDITPWIRTNSLRNCHRQTIQRDAELPPVKESPKIPHFSPNGRIAVLFNEMCLASTLLIVQPGQRGNGTEMLNFSDVALLRHWMRLGGNAPGSRLSPISLAFQLRVFLLSLSPFGSDDSNPLAIALLLLPLCSGPPWHDAALSNMLKMRLEFKCNEVEFPLLNRRMFRVMFMDGFCLNTSLEGCLWEIGVNF</sequence>
<evidence type="ECO:0000313" key="2">
    <source>
        <dbReference type="EMBL" id="GBM10392.1"/>
    </source>
</evidence>